<reference evidence="1" key="1">
    <citation type="submission" date="2020-06" db="EMBL/GenBank/DDBJ databases">
        <title>Unique genomic features of the anaerobic methanotrophic archaea.</title>
        <authorList>
            <person name="Chadwick G.L."/>
            <person name="Skennerton C.T."/>
            <person name="Laso-Perez R."/>
            <person name="Leu A.O."/>
            <person name="Speth D.R."/>
            <person name="Yu H."/>
            <person name="Morgan-Lang C."/>
            <person name="Hatzenpichler R."/>
            <person name="Goudeau D."/>
            <person name="Malmstrom R."/>
            <person name="Brazelton W.J."/>
            <person name="Woyke T."/>
            <person name="Hallam S.J."/>
            <person name="Tyson G.W."/>
            <person name="Wegener G."/>
            <person name="Boetius A."/>
            <person name="Orphan V."/>
        </authorList>
    </citation>
    <scope>NUCLEOTIDE SEQUENCE</scope>
</reference>
<organism evidence="1">
    <name type="scientific">Candidatus Methanophaga sp. ANME-1 ERB7</name>
    <dbReference type="NCBI Taxonomy" id="2759913"/>
    <lineage>
        <taxon>Archaea</taxon>
        <taxon>Methanobacteriati</taxon>
        <taxon>Methanobacteriota</taxon>
        <taxon>Stenosarchaea group</taxon>
        <taxon>Methanomicrobia</taxon>
        <taxon>Candidatus Methanophagales</taxon>
        <taxon>Candidatus Methanophagaceae</taxon>
        <taxon>Candidatus Methanophaga</taxon>
    </lineage>
</organism>
<name>A0A7G9ZCJ9_9EURY</name>
<protein>
    <submittedName>
        <fullName evidence="1">Uncharacterized protein</fullName>
    </submittedName>
</protein>
<dbReference type="AlphaFoldDB" id="A0A7G9ZCJ9"/>
<dbReference type="EMBL" id="MT631709">
    <property type="protein sequence ID" value="QNO57983.1"/>
    <property type="molecule type" value="Genomic_DNA"/>
</dbReference>
<gene>
    <name evidence="1" type="ORF">NNIPPFBB_00028</name>
</gene>
<proteinExistence type="predicted"/>
<accession>A0A7G9ZCJ9</accession>
<sequence>MVQCFGQIPFYSTLDDLGLEYQTDKICPNGRINLLDSDERFADFWIRTLLITES</sequence>
<evidence type="ECO:0000313" key="1">
    <source>
        <dbReference type="EMBL" id="QNO57983.1"/>
    </source>
</evidence>